<accession>A0AAW0SHT9</accession>
<name>A0AAW0SHT9_SCYPA</name>
<protein>
    <submittedName>
        <fullName evidence="1">Uncharacterized protein</fullName>
    </submittedName>
</protein>
<evidence type="ECO:0000313" key="2">
    <source>
        <dbReference type="Proteomes" id="UP001487740"/>
    </source>
</evidence>
<evidence type="ECO:0000313" key="1">
    <source>
        <dbReference type="EMBL" id="KAK8374959.1"/>
    </source>
</evidence>
<gene>
    <name evidence="1" type="ORF">O3P69_013073</name>
</gene>
<keyword evidence="2" id="KW-1185">Reference proteome</keyword>
<organism evidence="1 2">
    <name type="scientific">Scylla paramamosain</name>
    <name type="common">Mud crab</name>
    <dbReference type="NCBI Taxonomy" id="85552"/>
    <lineage>
        <taxon>Eukaryota</taxon>
        <taxon>Metazoa</taxon>
        <taxon>Ecdysozoa</taxon>
        <taxon>Arthropoda</taxon>
        <taxon>Crustacea</taxon>
        <taxon>Multicrustacea</taxon>
        <taxon>Malacostraca</taxon>
        <taxon>Eumalacostraca</taxon>
        <taxon>Eucarida</taxon>
        <taxon>Decapoda</taxon>
        <taxon>Pleocyemata</taxon>
        <taxon>Brachyura</taxon>
        <taxon>Eubrachyura</taxon>
        <taxon>Portunoidea</taxon>
        <taxon>Portunidae</taxon>
        <taxon>Portuninae</taxon>
        <taxon>Scylla</taxon>
    </lineage>
</organism>
<dbReference type="EMBL" id="JARAKH010000163">
    <property type="protein sequence ID" value="KAK8374959.1"/>
    <property type="molecule type" value="Genomic_DNA"/>
</dbReference>
<reference evidence="1 2" key="1">
    <citation type="submission" date="2023-03" db="EMBL/GenBank/DDBJ databases">
        <title>High-quality genome of Scylla paramamosain provides insights in environmental adaptation.</title>
        <authorList>
            <person name="Zhang L."/>
        </authorList>
    </citation>
    <scope>NUCLEOTIDE SEQUENCE [LARGE SCALE GENOMIC DNA]</scope>
    <source>
        <strain evidence="1">LZ_2023a</strain>
        <tissue evidence="1">Muscle</tissue>
    </source>
</reference>
<proteinExistence type="predicted"/>
<dbReference type="Proteomes" id="UP001487740">
    <property type="component" value="Unassembled WGS sequence"/>
</dbReference>
<comment type="caution">
    <text evidence="1">The sequence shown here is derived from an EMBL/GenBank/DDBJ whole genome shotgun (WGS) entry which is preliminary data.</text>
</comment>
<sequence length="117" mass="12973">MRTTKPVTQCYYHPPRSDPSGPFITSRAIHLSVGRITQIDLEQRYKRIATRVEAAEDAAGLPARSRNLLLELQNYDHGYIDVLSEVFAVDLKAREAFVGGWGYLAGPSADNLTLADP</sequence>
<dbReference type="AlphaFoldDB" id="A0AAW0SHT9"/>